<gene>
    <name evidence="1" type="ORF">TVAG_226930</name>
</gene>
<keyword evidence="2" id="KW-1185">Reference proteome</keyword>
<dbReference type="VEuPathDB" id="TrichDB:TVAGG3_0221820"/>
<evidence type="ECO:0008006" key="3">
    <source>
        <dbReference type="Google" id="ProtNLM"/>
    </source>
</evidence>
<protein>
    <recommendedName>
        <fullName evidence="3">HECT domain-containing protein</fullName>
    </recommendedName>
</protein>
<dbReference type="VEuPathDB" id="TrichDB:TVAG_226930"/>
<name>A2FCD7_TRIV3</name>
<evidence type="ECO:0000313" key="1">
    <source>
        <dbReference type="EMBL" id="EAX97449.1"/>
    </source>
</evidence>
<reference evidence="1" key="2">
    <citation type="journal article" date="2007" name="Science">
        <title>Draft genome sequence of the sexually transmitted pathogen Trichomonas vaginalis.</title>
        <authorList>
            <person name="Carlton J.M."/>
            <person name="Hirt R.P."/>
            <person name="Silva J.C."/>
            <person name="Delcher A.L."/>
            <person name="Schatz M."/>
            <person name="Zhao Q."/>
            <person name="Wortman J.R."/>
            <person name="Bidwell S.L."/>
            <person name="Alsmark U.C.M."/>
            <person name="Besteiro S."/>
            <person name="Sicheritz-Ponten T."/>
            <person name="Noel C.J."/>
            <person name="Dacks J.B."/>
            <person name="Foster P.G."/>
            <person name="Simillion C."/>
            <person name="Van de Peer Y."/>
            <person name="Miranda-Saavedra D."/>
            <person name="Barton G.J."/>
            <person name="Westrop G.D."/>
            <person name="Mueller S."/>
            <person name="Dessi D."/>
            <person name="Fiori P.L."/>
            <person name="Ren Q."/>
            <person name="Paulsen I."/>
            <person name="Zhang H."/>
            <person name="Bastida-Corcuera F.D."/>
            <person name="Simoes-Barbosa A."/>
            <person name="Brown M.T."/>
            <person name="Hayes R.D."/>
            <person name="Mukherjee M."/>
            <person name="Okumura C.Y."/>
            <person name="Schneider R."/>
            <person name="Smith A.J."/>
            <person name="Vanacova S."/>
            <person name="Villalvazo M."/>
            <person name="Haas B.J."/>
            <person name="Pertea M."/>
            <person name="Feldblyum T.V."/>
            <person name="Utterback T.R."/>
            <person name="Shu C.L."/>
            <person name="Osoegawa K."/>
            <person name="de Jong P.J."/>
            <person name="Hrdy I."/>
            <person name="Horvathova L."/>
            <person name="Zubacova Z."/>
            <person name="Dolezal P."/>
            <person name="Malik S.B."/>
            <person name="Logsdon J.M. Jr."/>
            <person name="Henze K."/>
            <person name="Gupta A."/>
            <person name="Wang C.C."/>
            <person name="Dunne R.L."/>
            <person name="Upcroft J.A."/>
            <person name="Upcroft P."/>
            <person name="White O."/>
            <person name="Salzberg S.L."/>
            <person name="Tang P."/>
            <person name="Chiu C.-H."/>
            <person name="Lee Y.-S."/>
            <person name="Embley T.M."/>
            <person name="Coombs G.H."/>
            <person name="Mottram J.C."/>
            <person name="Tachezy J."/>
            <person name="Fraser-Liggett C.M."/>
            <person name="Johnson P.J."/>
        </authorList>
    </citation>
    <scope>NUCLEOTIDE SEQUENCE [LARGE SCALE GENOMIC DNA]</scope>
    <source>
        <strain evidence="1">G3</strain>
    </source>
</reference>
<dbReference type="Proteomes" id="UP000001542">
    <property type="component" value="Unassembled WGS sequence"/>
</dbReference>
<sequence length="1381" mass="160648">MCFANEVDPFYELATLENRKPDAIFNQMLDLEEYELNIFDDKLFEFRKRFVHYFAPTLYKKFNERAVNELFYLYMKIFWISGFADLIIEDFECFQKKKENGNKNQIVEVLKSTKPLLSLVYQVCQNRDKDFVAELANINENAKEFTTKQPPKKHNKEIVKMAVDYIKSNQQNLSSIKSDSCEIITIKLDTKTATEQILDLLSARYNSLARTFAIDLDFGKDLDLDDFFDILMDSDDQMQKLIALKFLNDRTKKQLQKISNNFISQNSKILKNIGIVAMSTFDKKQALQVLSELTKPEKQKDLSFVDQLKFIYNSAVEIDQKVTDEVSKYVDKIRSDPKLIQNCIDSINDLDSTSLGAMICLGAEIFDTAVTSFCKVNNDIIQISKLNQRQNYKPSFRIDKPKFDISDQLLNGLQTITNKMDLLTNEPLSLLQNMIICSFISYIDSSGKRQNDIRQKIQNLYRNVVDINSAKDVTMAPDEMFRKIREMKRLLNVKSSVVKFIPINISLASRTNKSSVFSIFPTLIQPNKAFKFVLKPKNTLKYIGLIDINYNVCFLSVFNKYIFLKNKYFKFIGDSFNFTLSFNKSKAYFNDVEVQTDLFDPCFVFHLTVADDNSVNYQIVDFNQTKFVKPKLFDHNFDLSVLFPKKCLGMNVKIDGYDNAFISDIKSDNLYEVTASSNSKIDILNLSCYKLMPQDTDLEDILTRSSFATKIGFNAEENRNQFIDLAKSASLSLLKPIVSKNLSDVLVPQLIRLDLNTDINSQEVKELVKIFQPKINEVTEKINNKLRENEQNPNIRNESDYRRLMNNPNNSIQLAYYNWWRIFDRNHSTIIKYFLNFKKSSDYLLKHYLTHYNFENVNYIDFLNFFERSFFNNQQNLTLVNLEIRQKIVDDVEKLLNERSDIFFNVQNHSLLIKNICEQEFTKMLQHKESITSNSFKAIFLYSNIKQSKMRNIQQNFVSVYPCEVLSTNGSEFLLQPNQQRNDVSLFSYSFNKNNVSDEWKQFKQIQDLKPLYQTIAESRVYHVPLQNCNFNSISIYLIDVLFAHPGFEIPSWTIQINEKINAVFNSFRYPCVPNPQYDTGETWPIIEYNQIVPQTPEQCFIYSFMKIRSQYKTMCSKNRFYTCVCWDLSKGYNIVDAGGPFRESLTSMVEELMDIRFRFFIPPPDSLICERDSKVPSITQSPELSVAIGAAIAACAITNNPRNWLLPEFLWDFLVDNTGRNLHTFVDCTDPNYFNSLAAVCARIKEGFDLVFYPNARNGLCGYILKVMAMGYQVDVDKFADMLVCEDKELLVCFRHAFGLMTTQELLTIFRFFTGTNRLPNSDKKYKIILVQANETNENNFPLIWAFTCTCEANVARFRNPAILKAKLLKSAEYCQNIED</sequence>
<dbReference type="EMBL" id="DS113715">
    <property type="protein sequence ID" value="EAX97449.1"/>
    <property type="molecule type" value="Genomic_DNA"/>
</dbReference>
<proteinExistence type="predicted"/>
<reference evidence="1" key="1">
    <citation type="submission" date="2006-10" db="EMBL/GenBank/DDBJ databases">
        <authorList>
            <person name="Amadeo P."/>
            <person name="Zhao Q."/>
            <person name="Wortman J."/>
            <person name="Fraser-Liggett C."/>
            <person name="Carlton J."/>
        </authorList>
    </citation>
    <scope>NUCLEOTIDE SEQUENCE</scope>
    <source>
        <strain evidence="1">G3</strain>
    </source>
</reference>
<dbReference type="Gene3D" id="3.30.2410.10">
    <property type="entry name" value="Hect, E3 ligase catalytic domain"/>
    <property type="match status" value="1"/>
</dbReference>
<evidence type="ECO:0000313" key="2">
    <source>
        <dbReference type="Proteomes" id="UP000001542"/>
    </source>
</evidence>
<dbReference type="InParanoid" id="A2FCD7"/>
<dbReference type="GO" id="GO:0004842">
    <property type="term" value="F:ubiquitin-protein transferase activity"/>
    <property type="evidence" value="ECO:0007669"/>
    <property type="project" value="InterPro"/>
</dbReference>
<dbReference type="KEGG" id="tva:4755234"/>
<organism evidence="1 2">
    <name type="scientific">Trichomonas vaginalis (strain ATCC PRA-98 / G3)</name>
    <dbReference type="NCBI Taxonomy" id="412133"/>
    <lineage>
        <taxon>Eukaryota</taxon>
        <taxon>Metamonada</taxon>
        <taxon>Parabasalia</taxon>
        <taxon>Trichomonadida</taxon>
        <taxon>Trichomonadidae</taxon>
        <taxon>Trichomonas</taxon>
    </lineage>
</organism>
<accession>A2FCD7</accession>
<dbReference type="RefSeq" id="XP_001310379.1">
    <property type="nucleotide sequence ID" value="XM_001310378.1"/>
</dbReference>
<dbReference type="SUPFAM" id="SSF56204">
    <property type="entry name" value="Hect, E3 ligase catalytic domain"/>
    <property type="match status" value="1"/>
</dbReference>
<dbReference type="InterPro" id="IPR035983">
    <property type="entry name" value="Hect_E3_ubiquitin_ligase"/>
</dbReference>